<evidence type="ECO:0000313" key="2">
    <source>
        <dbReference type="EMBL" id="CAH2073072.1"/>
    </source>
</evidence>
<reference evidence="2" key="1">
    <citation type="submission" date="2022-03" db="EMBL/GenBank/DDBJ databases">
        <authorList>
            <person name="Martin H S."/>
        </authorList>
    </citation>
    <scope>NUCLEOTIDE SEQUENCE</scope>
</reference>
<gene>
    <name evidence="2" type="ORF">IPOD504_LOCUS15470</name>
</gene>
<feature type="region of interest" description="Disordered" evidence="1">
    <location>
        <begin position="1"/>
        <end position="24"/>
    </location>
</feature>
<dbReference type="Proteomes" id="UP000837857">
    <property type="component" value="Chromosome 7"/>
</dbReference>
<accession>A0ABN8J7E2</accession>
<feature type="non-terminal residue" evidence="2">
    <location>
        <position position="1"/>
    </location>
</feature>
<name>A0ABN8J7E2_9NEOP</name>
<organism evidence="2 3">
    <name type="scientific">Iphiclides podalirius</name>
    <name type="common">scarce swallowtail</name>
    <dbReference type="NCBI Taxonomy" id="110791"/>
    <lineage>
        <taxon>Eukaryota</taxon>
        <taxon>Metazoa</taxon>
        <taxon>Ecdysozoa</taxon>
        <taxon>Arthropoda</taxon>
        <taxon>Hexapoda</taxon>
        <taxon>Insecta</taxon>
        <taxon>Pterygota</taxon>
        <taxon>Neoptera</taxon>
        <taxon>Endopterygota</taxon>
        <taxon>Lepidoptera</taxon>
        <taxon>Glossata</taxon>
        <taxon>Ditrysia</taxon>
        <taxon>Papilionoidea</taxon>
        <taxon>Papilionidae</taxon>
        <taxon>Papilioninae</taxon>
        <taxon>Iphiclides</taxon>
    </lineage>
</organism>
<proteinExistence type="predicted"/>
<protein>
    <submittedName>
        <fullName evidence="2">Uncharacterized protein</fullName>
    </submittedName>
</protein>
<evidence type="ECO:0000256" key="1">
    <source>
        <dbReference type="SAM" id="MobiDB-lite"/>
    </source>
</evidence>
<dbReference type="EMBL" id="OW152819">
    <property type="protein sequence ID" value="CAH2073072.1"/>
    <property type="molecule type" value="Genomic_DNA"/>
</dbReference>
<evidence type="ECO:0000313" key="3">
    <source>
        <dbReference type="Proteomes" id="UP000837857"/>
    </source>
</evidence>
<keyword evidence="3" id="KW-1185">Reference proteome</keyword>
<sequence length="77" mass="8328">MKGRQNGAPPPLAATPPHQRCSSGELRMGRVPLDFTVGGQAITIESLCHDKAEGVGWLEQLRKVRKPARVALHYGAL</sequence>